<reference evidence="2 3" key="1">
    <citation type="submission" date="2020-08" db="EMBL/GenBank/DDBJ databases">
        <title>A novel species.</title>
        <authorList>
            <person name="Gao J."/>
        </authorList>
    </citation>
    <scope>NUCLEOTIDE SEQUENCE [LARGE SCALE GENOMIC DNA]</scope>
    <source>
        <strain evidence="2 3">CRXT-G-22</strain>
    </source>
</reference>
<protein>
    <submittedName>
        <fullName evidence="2">SDR family oxidoreductase</fullName>
    </submittedName>
</protein>
<name>A0A7H0IFE6_9ACTN</name>
<dbReference type="InterPro" id="IPR036291">
    <property type="entry name" value="NAD(P)-bd_dom_sf"/>
</dbReference>
<evidence type="ECO:0000259" key="1">
    <source>
        <dbReference type="Pfam" id="PF07993"/>
    </source>
</evidence>
<dbReference type="EMBL" id="CP060828">
    <property type="protein sequence ID" value="QNP71512.1"/>
    <property type="molecule type" value="Genomic_DNA"/>
</dbReference>
<dbReference type="RefSeq" id="WP_187748481.1">
    <property type="nucleotide sequence ID" value="NZ_CP060828.1"/>
</dbReference>
<accession>A0A7H0IFE6</accession>
<dbReference type="InterPro" id="IPR013120">
    <property type="entry name" value="FAR_NAD-bd"/>
</dbReference>
<dbReference type="Pfam" id="PF07993">
    <property type="entry name" value="NAD_binding_4"/>
    <property type="match status" value="1"/>
</dbReference>
<dbReference type="Proteomes" id="UP000516052">
    <property type="component" value="Chromosome"/>
</dbReference>
<dbReference type="SUPFAM" id="SSF51735">
    <property type="entry name" value="NAD(P)-binding Rossmann-fold domains"/>
    <property type="match status" value="1"/>
</dbReference>
<dbReference type="AlphaFoldDB" id="A0A7H0IFE6"/>
<keyword evidence="3" id="KW-1185">Reference proteome</keyword>
<feature type="domain" description="Thioester reductase (TE)" evidence="1">
    <location>
        <begin position="7"/>
        <end position="242"/>
    </location>
</feature>
<dbReference type="KEGG" id="sroi:IAG44_20150"/>
<dbReference type="PANTHER" id="PTHR43245:SF51">
    <property type="entry name" value="SHORT CHAIN DEHYDROGENASE_REDUCTASE FAMILY 42E, MEMBER 2"/>
    <property type="match status" value="1"/>
</dbReference>
<evidence type="ECO:0000313" key="3">
    <source>
        <dbReference type="Proteomes" id="UP000516052"/>
    </source>
</evidence>
<evidence type="ECO:0000313" key="2">
    <source>
        <dbReference type="EMBL" id="QNP71512.1"/>
    </source>
</evidence>
<organism evidence="2 3">
    <name type="scientific">Streptomyces roseirectus</name>
    <dbReference type="NCBI Taxonomy" id="2768066"/>
    <lineage>
        <taxon>Bacteria</taxon>
        <taxon>Bacillati</taxon>
        <taxon>Actinomycetota</taxon>
        <taxon>Actinomycetes</taxon>
        <taxon>Kitasatosporales</taxon>
        <taxon>Streptomycetaceae</taxon>
        <taxon>Streptomyces</taxon>
    </lineage>
</organism>
<dbReference type="Gene3D" id="3.40.50.720">
    <property type="entry name" value="NAD(P)-binding Rossmann-like Domain"/>
    <property type="match status" value="1"/>
</dbReference>
<proteinExistence type="predicted"/>
<dbReference type="InterPro" id="IPR050177">
    <property type="entry name" value="Lipid_A_modif_metabolic_enz"/>
</dbReference>
<dbReference type="PANTHER" id="PTHR43245">
    <property type="entry name" value="BIFUNCTIONAL POLYMYXIN RESISTANCE PROTEIN ARNA"/>
    <property type="match status" value="1"/>
</dbReference>
<sequence>MHTTHVLTGATGLIGAALLLHLAEHTDDEFVCLVRPPGDRLDATLSHAATAYAVSPAVLASALRRTRIVETDLTTAGELPLRRTGRIEIWHCAAVLNFRRAAWRSTITTNVRGTRRMLALARALDADAFTYLSTAYVAGRTTGPIKEEPASPHHARTPYELSKIAAERLVLDADDLVVRVLRPSVVVGHSETLAYPGTPSGAYKIQQLLAAYFRALPPTGHPRLTALPDEPFNLIPINHVVREAHALSLSHATGIHHLTNPAPPTTGDLLTALLANCGSPPPLYTPHPDPLLHLALGVYVPFLNNPQRFLRSRTDIATPWTPDQGVLRAMFGGFAGDQRQA</sequence>
<gene>
    <name evidence="2" type="ORF">IAG44_20150</name>
</gene>